<protein>
    <submittedName>
        <fullName evidence="1">Uncharacterized protein</fullName>
    </submittedName>
</protein>
<organism evidence="1">
    <name type="scientific">Glycine max</name>
    <name type="common">Soybean</name>
    <name type="synonym">Glycine hispida</name>
    <dbReference type="NCBI Taxonomy" id="3847"/>
    <lineage>
        <taxon>Eukaryota</taxon>
        <taxon>Viridiplantae</taxon>
        <taxon>Streptophyta</taxon>
        <taxon>Embryophyta</taxon>
        <taxon>Tracheophyta</taxon>
        <taxon>Spermatophyta</taxon>
        <taxon>Magnoliopsida</taxon>
        <taxon>eudicotyledons</taxon>
        <taxon>Gunneridae</taxon>
        <taxon>Pentapetalae</taxon>
        <taxon>rosids</taxon>
        <taxon>fabids</taxon>
        <taxon>Fabales</taxon>
        <taxon>Fabaceae</taxon>
        <taxon>Papilionoideae</taxon>
        <taxon>50 kb inversion clade</taxon>
        <taxon>NPAAA clade</taxon>
        <taxon>indigoferoid/millettioid clade</taxon>
        <taxon>Phaseoleae</taxon>
        <taxon>Glycine</taxon>
        <taxon>Glycine subgen. Soja</taxon>
    </lineage>
</organism>
<reference evidence="1" key="1">
    <citation type="submission" date="2009-08" db="EMBL/GenBank/DDBJ databases">
        <authorList>
            <person name="Cheung F."/>
            <person name="Xiao Y."/>
            <person name="Chan A."/>
            <person name="Moskal W."/>
            <person name="Town C.D."/>
        </authorList>
    </citation>
    <scope>NUCLEOTIDE SEQUENCE</scope>
</reference>
<sequence>MTKENHESWALLLCLLTEKASPCLIIQNLSISSALRLGMRPAIKFHLSPTSLYILRMRSSSCSLMCMTFHSLLPTSEVVVAVVDIFAFSSADEMIQTRNSR</sequence>
<evidence type="ECO:0000313" key="1">
    <source>
        <dbReference type="EMBL" id="ACU16176.1"/>
    </source>
</evidence>
<proteinExistence type="evidence at transcript level"/>
<accession>C6T3D8</accession>
<dbReference type="AlphaFoldDB" id="C6T3D8"/>
<dbReference type="EMBL" id="BT091949">
    <property type="protein sequence ID" value="ACU16176.1"/>
    <property type="molecule type" value="mRNA"/>
</dbReference>
<name>C6T3D8_SOYBN</name>